<feature type="transmembrane region" description="Helical" evidence="5">
    <location>
        <begin position="264"/>
        <end position="285"/>
    </location>
</feature>
<dbReference type="InterPro" id="IPR006201">
    <property type="entry name" value="Neur_channel"/>
</dbReference>
<dbReference type="RefSeq" id="XP_013066093.2">
    <property type="nucleotide sequence ID" value="XM_013210639.2"/>
</dbReference>
<dbReference type="Gene3D" id="2.70.170.10">
    <property type="entry name" value="Neurotransmitter-gated ion-channel ligand-binding domain"/>
    <property type="match status" value="1"/>
</dbReference>
<sequence length="425" mass="47722">MNQVYIRLLVIISLTGFTVAGNYSESLAFLNRKLESGSYNTQLRPLMDQNQLMNVSVAFELVSIVEVNDVTQSFICNGFLFVNWKDEILAWKDSGDNVDVLHPLPENIWRPRMILMNTLEDRDLFDDDKAPVFISRDGDVTWVPGSLFPTSCKLNMASYPFDVQTCYIQLVAMTFSAMELQFQAMPEGVLTSYYTVNGEWDIMSKQLVTFNIDTIGAQLAAIKITLVLKRRPTFFLLNVLLPVVFLAFLNIFVFLIPAESGEKISYGITVLLSLSVYMSTVSGMLPRSSLTLPNVIIYLFILLVLSMITVIGSIIIVLLHNMEEKEETQQKIRANFTAAVAKTSLLRQAVSSLSTSNKISNFAPIPHVPNVQSDVISDEVNKEIKNPKVNKYKVIGKHINQICFVIFIIIYIAVTLGFILSIALD</sequence>
<dbReference type="SUPFAM" id="SSF90112">
    <property type="entry name" value="Neurotransmitter-gated ion-channel transmembrane pore"/>
    <property type="match status" value="1"/>
</dbReference>
<proteinExistence type="inferred from homology"/>
<evidence type="ECO:0000256" key="4">
    <source>
        <dbReference type="ARBA" id="ARBA00023136"/>
    </source>
</evidence>
<evidence type="ECO:0000259" key="6">
    <source>
        <dbReference type="Pfam" id="PF02931"/>
    </source>
</evidence>
<comment type="similarity">
    <text evidence="5">Belongs to the ligand-gated ion channel (TC 1.A.9) family.</text>
</comment>
<evidence type="ECO:0008006" key="10">
    <source>
        <dbReference type="Google" id="ProtNLM"/>
    </source>
</evidence>
<dbReference type="GO" id="GO:0016020">
    <property type="term" value="C:membrane"/>
    <property type="evidence" value="ECO:0007669"/>
    <property type="project" value="UniProtKB-SubCell"/>
</dbReference>
<dbReference type="VEuPathDB" id="VectorBase:BGLB036893"/>
<comment type="subcellular location">
    <subcellularLocation>
        <location evidence="1">Membrane</location>
        <topology evidence="1">Multi-pass membrane protein</topology>
    </subcellularLocation>
</comment>
<evidence type="ECO:0000256" key="3">
    <source>
        <dbReference type="ARBA" id="ARBA00022989"/>
    </source>
</evidence>
<evidence type="ECO:0000313" key="8">
    <source>
        <dbReference type="EnsemblMetazoa" id="BGLB036893-PA"/>
    </source>
</evidence>
<dbReference type="GO" id="GO:0004888">
    <property type="term" value="F:transmembrane signaling receptor activity"/>
    <property type="evidence" value="ECO:0007669"/>
    <property type="project" value="InterPro"/>
</dbReference>
<dbReference type="InterPro" id="IPR018000">
    <property type="entry name" value="Neurotransmitter_ion_chnl_CS"/>
</dbReference>
<reference evidence="8" key="1">
    <citation type="submission" date="2020-05" db="UniProtKB">
        <authorList>
            <consortium name="EnsemblMetazoa"/>
        </authorList>
    </citation>
    <scope>IDENTIFICATION</scope>
    <source>
        <strain evidence="8">BB02</strain>
    </source>
</reference>
<evidence type="ECO:0000256" key="1">
    <source>
        <dbReference type="ARBA" id="ARBA00004141"/>
    </source>
</evidence>
<accession>A0A2C9LZT4</accession>
<name>A0A2C9LZT4_BIOGL</name>
<keyword evidence="4 5" id="KW-0472">Membrane</keyword>
<dbReference type="GO" id="GO:0005230">
    <property type="term" value="F:extracellular ligand-gated monoatomic ion channel activity"/>
    <property type="evidence" value="ECO:0007669"/>
    <property type="project" value="InterPro"/>
</dbReference>
<dbReference type="KEGG" id="bgt:106054662"/>
<protein>
    <recommendedName>
        <fullName evidence="10">Neurotransmitter-gated ion-channel ligand-binding domain-containing protein</fullName>
    </recommendedName>
</protein>
<dbReference type="Gene3D" id="1.20.58.390">
    <property type="entry name" value="Neurotransmitter-gated ion-channel transmembrane domain"/>
    <property type="match status" value="1"/>
</dbReference>
<organism evidence="8 9">
    <name type="scientific">Biomphalaria glabrata</name>
    <name type="common">Bloodfluke planorb</name>
    <name type="synonym">Freshwater snail</name>
    <dbReference type="NCBI Taxonomy" id="6526"/>
    <lineage>
        <taxon>Eukaryota</taxon>
        <taxon>Metazoa</taxon>
        <taxon>Spiralia</taxon>
        <taxon>Lophotrochozoa</taxon>
        <taxon>Mollusca</taxon>
        <taxon>Gastropoda</taxon>
        <taxon>Heterobranchia</taxon>
        <taxon>Euthyneura</taxon>
        <taxon>Panpulmonata</taxon>
        <taxon>Hygrophila</taxon>
        <taxon>Lymnaeoidea</taxon>
        <taxon>Planorbidae</taxon>
        <taxon>Biomphalaria</taxon>
    </lineage>
</organism>
<feature type="domain" description="Neurotransmitter-gated ion-channel transmembrane" evidence="7">
    <location>
        <begin position="240"/>
        <end position="350"/>
    </location>
</feature>
<dbReference type="PROSITE" id="PS00236">
    <property type="entry name" value="NEUROTR_ION_CHANNEL"/>
    <property type="match status" value="1"/>
</dbReference>
<dbReference type="PRINTS" id="PR00252">
    <property type="entry name" value="NRIONCHANNEL"/>
</dbReference>
<feature type="signal peptide" evidence="5">
    <location>
        <begin position="1"/>
        <end position="20"/>
    </location>
</feature>
<evidence type="ECO:0000256" key="2">
    <source>
        <dbReference type="ARBA" id="ARBA00022692"/>
    </source>
</evidence>
<dbReference type="EnsemblMetazoa" id="BGLB036893-RA">
    <property type="protein sequence ID" value="BGLB036893-PA"/>
    <property type="gene ID" value="BGLB036893"/>
</dbReference>
<gene>
    <name evidence="8" type="primary">106054662</name>
</gene>
<keyword evidence="5" id="KW-0813">Transport</keyword>
<dbReference type="InterPro" id="IPR038050">
    <property type="entry name" value="Neuro_actylchol_rec"/>
</dbReference>
<keyword evidence="5" id="KW-0732">Signal</keyword>
<feature type="domain" description="Neurotransmitter-gated ion-channel ligand-binding" evidence="6">
    <location>
        <begin position="32"/>
        <end position="232"/>
    </location>
</feature>
<feature type="transmembrane region" description="Helical" evidence="5">
    <location>
        <begin position="402"/>
        <end position="424"/>
    </location>
</feature>
<keyword evidence="5" id="KW-0406">Ion transport</keyword>
<keyword evidence="5" id="KW-0407">Ion channel</keyword>
<evidence type="ECO:0000313" key="9">
    <source>
        <dbReference type="Proteomes" id="UP000076420"/>
    </source>
</evidence>
<dbReference type="Proteomes" id="UP000076420">
    <property type="component" value="Unassembled WGS sequence"/>
</dbReference>
<dbReference type="PANTHER" id="PTHR18945">
    <property type="entry name" value="NEUROTRANSMITTER GATED ION CHANNEL"/>
    <property type="match status" value="1"/>
</dbReference>
<dbReference type="Pfam" id="PF02931">
    <property type="entry name" value="Neur_chan_LBD"/>
    <property type="match status" value="1"/>
</dbReference>
<dbReference type="CDD" id="cd19051">
    <property type="entry name" value="LGIC_TM_cation"/>
    <property type="match status" value="1"/>
</dbReference>
<feature type="transmembrane region" description="Helical" evidence="5">
    <location>
        <begin position="234"/>
        <end position="257"/>
    </location>
</feature>
<keyword evidence="3 5" id="KW-1133">Transmembrane helix</keyword>
<evidence type="ECO:0000259" key="7">
    <source>
        <dbReference type="Pfam" id="PF02932"/>
    </source>
</evidence>
<dbReference type="InterPro" id="IPR036734">
    <property type="entry name" value="Neur_chan_lig-bd_sf"/>
</dbReference>
<feature type="transmembrane region" description="Helical" evidence="5">
    <location>
        <begin position="297"/>
        <end position="319"/>
    </location>
</feature>
<keyword evidence="2 5" id="KW-0812">Transmembrane</keyword>
<dbReference type="InterPro" id="IPR036719">
    <property type="entry name" value="Neuro-gated_channel_TM_sf"/>
</dbReference>
<dbReference type="Pfam" id="PF02932">
    <property type="entry name" value="Neur_chan_memb"/>
    <property type="match status" value="1"/>
</dbReference>
<dbReference type="VEuPathDB" id="VectorBase:BGLAX_049575"/>
<dbReference type="AlphaFoldDB" id="A0A2C9LZT4"/>
<dbReference type="FunFam" id="2.70.170.10:FF:000028">
    <property type="entry name" value="AcetylCholine Receptor"/>
    <property type="match status" value="1"/>
</dbReference>
<dbReference type="STRING" id="6526.A0A2C9LZT4"/>
<evidence type="ECO:0000256" key="5">
    <source>
        <dbReference type="RuleBase" id="RU000687"/>
    </source>
</evidence>
<dbReference type="OrthoDB" id="6153337at2759"/>
<dbReference type="SUPFAM" id="SSF63712">
    <property type="entry name" value="Nicotinic receptor ligand binding domain-like"/>
    <property type="match status" value="1"/>
</dbReference>
<feature type="chain" id="PRO_5022267105" description="Neurotransmitter-gated ion-channel ligand-binding domain-containing protein" evidence="5">
    <location>
        <begin position="21"/>
        <end position="425"/>
    </location>
</feature>
<dbReference type="InterPro" id="IPR006202">
    <property type="entry name" value="Neur_chan_lig-bd"/>
</dbReference>
<dbReference type="CDD" id="cd18989">
    <property type="entry name" value="LGIC_ECD_cation"/>
    <property type="match status" value="1"/>
</dbReference>
<dbReference type="InterPro" id="IPR006029">
    <property type="entry name" value="Neurotrans-gated_channel_TM"/>
</dbReference>